<dbReference type="EMBL" id="JAYWIO010000005">
    <property type="protein sequence ID" value="KAK7258579.1"/>
    <property type="molecule type" value="Genomic_DNA"/>
</dbReference>
<dbReference type="PANTHER" id="PTHR32278">
    <property type="entry name" value="F-BOX DOMAIN-CONTAINING PROTEIN"/>
    <property type="match status" value="1"/>
</dbReference>
<proteinExistence type="predicted"/>
<keyword evidence="2" id="KW-1185">Reference proteome</keyword>
<organism evidence="1 2">
    <name type="scientific">Crotalaria pallida</name>
    <name type="common">Smooth rattlebox</name>
    <name type="synonym">Crotalaria striata</name>
    <dbReference type="NCBI Taxonomy" id="3830"/>
    <lineage>
        <taxon>Eukaryota</taxon>
        <taxon>Viridiplantae</taxon>
        <taxon>Streptophyta</taxon>
        <taxon>Embryophyta</taxon>
        <taxon>Tracheophyta</taxon>
        <taxon>Spermatophyta</taxon>
        <taxon>Magnoliopsida</taxon>
        <taxon>eudicotyledons</taxon>
        <taxon>Gunneridae</taxon>
        <taxon>Pentapetalae</taxon>
        <taxon>rosids</taxon>
        <taxon>fabids</taxon>
        <taxon>Fabales</taxon>
        <taxon>Fabaceae</taxon>
        <taxon>Papilionoideae</taxon>
        <taxon>50 kb inversion clade</taxon>
        <taxon>genistoids sensu lato</taxon>
        <taxon>core genistoids</taxon>
        <taxon>Crotalarieae</taxon>
        <taxon>Crotalaria</taxon>
    </lineage>
</organism>
<dbReference type="InterPro" id="IPR036047">
    <property type="entry name" value="F-box-like_dom_sf"/>
</dbReference>
<dbReference type="PANTHER" id="PTHR32278:SF111">
    <property type="entry name" value="F-BOX PROTEIN PP2-B12-RELATED"/>
    <property type="match status" value="1"/>
</dbReference>
<dbReference type="Proteomes" id="UP001372338">
    <property type="component" value="Unassembled WGS sequence"/>
</dbReference>
<dbReference type="SUPFAM" id="SSF81383">
    <property type="entry name" value="F-box domain"/>
    <property type="match status" value="1"/>
</dbReference>
<evidence type="ECO:0000313" key="1">
    <source>
        <dbReference type="EMBL" id="KAK7258579.1"/>
    </source>
</evidence>
<gene>
    <name evidence="1" type="ORF">RIF29_24159</name>
</gene>
<sequence>MSLLSSTFRSASKSDAIWEKFLPSDCHNLIPTSLCFDSKKDIYIYLSHNTILIDDGQKSFVLEKAYGKKCYMLSARSLFIVYGDNPGHWRWTSLPESRFLEVAELIRIWLFEIRGRIKTCLLSPKTLYEAYLVFKPSVGGAFNFKYQLAEVSIGIVGEGNTQKQNAYLDIPKGWRPHQPISFKYPKERRDGWWEIKLGDFFNEGGEEKEVEMSVHDMSTRLKGGIILEGIEIRPS</sequence>
<dbReference type="InterPro" id="IPR025886">
    <property type="entry name" value="PP2-like"/>
</dbReference>
<dbReference type="Pfam" id="PF14299">
    <property type="entry name" value="PP2"/>
    <property type="match status" value="1"/>
</dbReference>
<name>A0AAN9HYM3_CROPI</name>
<evidence type="ECO:0008006" key="3">
    <source>
        <dbReference type="Google" id="ProtNLM"/>
    </source>
</evidence>
<accession>A0AAN9HYM3</accession>
<comment type="caution">
    <text evidence="1">The sequence shown here is derived from an EMBL/GenBank/DDBJ whole genome shotgun (WGS) entry which is preliminary data.</text>
</comment>
<reference evidence="1 2" key="1">
    <citation type="submission" date="2024-01" db="EMBL/GenBank/DDBJ databases">
        <title>The genomes of 5 underutilized Papilionoideae crops provide insights into root nodulation and disease resistanc.</title>
        <authorList>
            <person name="Yuan L."/>
        </authorList>
    </citation>
    <scope>NUCLEOTIDE SEQUENCE [LARGE SCALE GENOMIC DNA]</scope>
    <source>
        <strain evidence="1">ZHUSHIDOU_FW_LH</strain>
        <tissue evidence="1">Leaf</tissue>
    </source>
</reference>
<evidence type="ECO:0000313" key="2">
    <source>
        <dbReference type="Proteomes" id="UP001372338"/>
    </source>
</evidence>
<protein>
    <recommendedName>
        <fullName evidence="3">Phloem protein 2</fullName>
    </recommendedName>
</protein>
<dbReference type="AlphaFoldDB" id="A0AAN9HYM3"/>